<organism evidence="2 3">
    <name type="scientific">Salinarimonas soli</name>
    <dbReference type="NCBI Taxonomy" id="1638099"/>
    <lineage>
        <taxon>Bacteria</taxon>
        <taxon>Pseudomonadati</taxon>
        <taxon>Pseudomonadota</taxon>
        <taxon>Alphaproteobacteria</taxon>
        <taxon>Hyphomicrobiales</taxon>
        <taxon>Salinarimonadaceae</taxon>
        <taxon>Salinarimonas</taxon>
    </lineage>
</organism>
<accession>A0A5B2VE31</accession>
<feature type="region of interest" description="Disordered" evidence="1">
    <location>
        <begin position="105"/>
        <end position="126"/>
    </location>
</feature>
<protein>
    <submittedName>
        <fullName evidence="2">Uncharacterized protein</fullName>
    </submittedName>
</protein>
<proteinExistence type="predicted"/>
<sequence>MLKFSAGLVAVFGASFMLGTYVNASLGLTGGAQAGGVSTKGNRMAASAGPAAPRPVATIEVLGLDGATVILRDKAGEIVYRHDGARNTTIVSRDVDLPTITVRERADSPTQPQPVQKPATPSRKTVGCEGVVSTLVKSEMARIPSLCLT</sequence>
<keyword evidence="3" id="KW-1185">Reference proteome</keyword>
<dbReference type="Proteomes" id="UP000323142">
    <property type="component" value="Unassembled WGS sequence"/>
</dbReference>
<dbReference type="EMBL" id="VUOA01000019">
    <property type="protein sequence ID" value="KAA2237224.1"/>
    <property type="molecule type" value="Genomic_DNA"/>
</dbReference>
<dbReference type="RefSeq" id="WP_149816907.1">
    <property type="nucleotide sequence ID" value="NZ_VUOA01000019.1"/>
</dbReference>
<gene>
    <name evidence="2" type="ORF">F0L46_09415</name>
</gene>
<reference evidence="2 3" key="2">
    <citation type="submission" date="2019-09" db="EMBL/GenBank/DDBJ databases">
        <authorList>
            <person name="Jin C."/>
        </authorList>
    </citation>
    <scope>NUCLEOTIDE SEQUENCE [LARGE SCALE GENOMIC DNA]</scope>
    <source>
        <strain evidence="2 3">BN140002</strain>
    </source>
</reference>
<evidence type="ECO:0000256" key="1">
    <source>
        <dbReference type="SAM" id="MobiDB-lite"/>
    </source>
</evidence>
<dbReference type="OrthoDB" id="8018204at2"/>
<reference evidence="2 3" key="1">
    <citation type="submission" date="2019-09" db="EMBL/GenBank/DDBJ databases">
        <title>Salinarimonas rosea gen. nov., sp. nov., a new member of the a-2 subgroup of the Proteobacteria.</title>
        <authorList>
            <person name="Liu J."/>
        </authorList>
    </citation>
    <scope>NUCLEOTIDE SEQUENCE [LARGE SCALE GENOMIC DNA]</scope>
    <source>
        <strain evidence="2 3">BN140002</strain>
    </source>
</reference>
<dbReference type="AlphaFoldDB" id="A0A5B2VE31"/>
<name>A0A5B2VE31_9HYPH</name>
<comment type="caution">
    <text evidence="2">The sequence shown here is derived from an EMBL/GenBank/DDBJ whole genome shotgun (WGS) entry which is preliminary data.</text>
</comment>
<evidence type="ECO:0000313" key="3">
    <source>
        <dbReference type="Proteomes" id="UP000323142"/>
    </source>
</evidence>
<evidence type="ECO:0000313" key="2">
    <source>
        <dbReference type="EMBL" id="KAA2237224.1"/>
    </source>
</evidence>